<proteinExistence type="inferred from homology"/>
<dbReference type="Pfam" id="PF00933">
    <property type="entry name" value="Glyco_hydro_3"/>
    <property type="match status" value="1"/>
</dbReference>
<evidence type="ECO:0000256" key="6">
    <source>
        <dbReference type="SAM" id="SignalP"/>
    </source>
</evidence>
<keyword evidence="6" id="KW-0732">Signal</keyword>
<dbReference type="InterPro" id="IPR036881">
    <property type="entry name" value="Glyco_hydro_3_C_sf"/>
</dbReference>
<evidence type="ECO:0000259" key="7">
    <source>
        <dbReference type="Pfam" id="PF00933"/>
    </source>
</evidence>
<dbReference type="InterPro" id="IPR001764">
    <property type="entry name" value="Glyco_hydro_3_N"/>
</dbReference>
<accession>A0ABX9DZV4</accession>
<evidence type="ECO:0000259" key="8">
    <source>
        <dbReference type="Pfam" id="PF01915"/>
    </source>
</evidence>
<dbReference type="Gene3D" id="3.20.20.300">
    <property type="entry name" value="Glycoside hydrolase, family 3, N-terminal domain"/>
    <property type="match status" value="1"/>
</dbReference>
<gene>
    <name evidence="9" type="ORF">C8D87_112216</name>
</gene>
<comment type="catalytic activity">
    <reaction evidence="1">
        <text>Hydrolysis of terminal non-reducing N-acetyl-D-hexosamine residues in N-acetyl-beta-D-hexosaminides.</text>
        <dbReference type="EC" id="3.2.1.52"/>
    </reaction>
</comment>
<organism evidence="9 10">
    <name type="scientific">Lentzea atacamensis</name>
    <dbReference type="NCBI Taxonomy" id="531938"/>
    <lineage>
        <taxon>Bacteria</taxon>
        <taxon>Bacillati</taxon>
        <taxon>Actinomycetota</taxon>
        <taxon>Actinomycetes</taxon>
        <taxon>Pseudonocardiales</taxon>
        <taxon>Pseudonocardiaceae</taxon>
        <taxon>Lentzea</taxon>
    </lineage>
</organism>
<evidence type="ECO:0000256" key="4">
    <source>
        <dbReference type="ARBA" id="ARBA00022801"/>
    </source>
</evidence>
<keyword evidence="10" id="KW-1185">Reference proteome</keyword>
<reference evidence="9 10" key="1">
    <citation type="submission" date="2018-06" db="EMBL/GenBank/DDBJ databases">
        <title>Genomic Encyclopedia of Type Strains, Phase IV (KMG-IV): sequencing the most valuable type-strain genomes for metagenomic binning, comparative biology and taxonomic classification.</title>
        <authorList>
            <person name="Goeker M."/>
        </authorList>
    </citation>
    <scope>NUCLEOTIDE SEQUENCE [LARGE SCALE GENOMIC DNA]</scope>
    <source>
        <strain evidence="9 10">DSM 45479</strain>
    </source>
</reference>
<dbReference type="SUPFAM" id="SSF51445">
    <property type="entry name" value="(Trans)glycosidases"/>
    <property type="match status" value="1"/>
</dbReference>
<dbReference type="PANTHER" id="PTHR30480">
    <property type="entry name" value="BETA-HEXOSAMINIDASE-RELATED"/>
    <property type="match status" value="1"/>
</dbReference>
<name>A0ABX9DZV4_9PSEU</name>
<dbReference type="Pfam" id="PF01915">
    <property type="entry name" value="Glyco_hydro_3_C"/>
    <property type="match status" value="1"/>
</dbReference>
<dbReference type="PANTHER" id="PTHR30480:SF13">
    <property type="entry name" value="BETA-HEXOSAMINIDASE"/>
    <property type="match status" value="1"/>
</dbReference>
<dbReference type="InterPro" id="IPR002772">
    <property type="entry name" value="Glyco_hydro_3_C"/>
</dbReference>
<dbReference type="InterPro" id="IPR036962">
    <property type="entry name" value="Glyco_hydro_3_N_sf"/>
</dbReference>
<evidence type="ECO:0000256" key="2">
    <source>
        <dbReference type="ARBA" id="ARBA00005336"/>
    </source>
</evidence>
<keyword evidence="5" id="KW-0326">Glycosidase</keyword>
<sequence length="563" mass="59720">MRKIAALTLVTAMVALTPVARADASVTTLRGMSLEEKVGQLFVTYVNGQAADVPHPKNRTDFGVDSPAEMVRKYQPGGVIYFNNSSRDNIDTPKQIAQLSNGLQKASKIPLLISIDQEMGQVTRIGPPATQLPGNMALGAGRSTQDAEEAARITAQELRAMGINQNFAPDADVNSNPANPIIGVRSFSSDPKLAADMTKAQVTGYEGRHWFDPDSVTSTAKHFPGHGDTSEDSHTSLPVSNRSLDQWRQIDSPPFQAAIAGKIDSIMTAHIQVPQIDPSGNPATLSPKIITGLLREELKYDGVVVTDSLEMAGVRKLHSDAEIPVLAIKAGVDQLLMPPNLGLAVESVLKAVRSGEISEQRIDQSVLRILKMKLLRGVMLNAEVDVNKVDQIVGSNTQAAQRIADRTITAVRNDGQAIPLNATAPLVVGTSDAPATALATRLKATKVVTATSPTPGQTQQALVAAANADKIVVLTNGLSTRPTQLDLLNQLVATGKPVIAVATGVPYDVAHSNAKTWLATYSTTTVSMEALAKTLLGETKPQGKLPVDVPGPTPYPFGHGVTW</sequence>
<feature type="chain" id="PRO_5045109078" description="beta-N-acetylhexosaminidase" evidence="6">
    <location>
        <begin position="23"/>
        <end position="563"/>
    </location>
</feature>
<evidence type="ECO:0000256" key="3">
    <source>
        <dbReference type="ARBA" id="ARBA00012663"/>
    </source>
</evidence>
<comment type="similarity">
    <text evidence="2">Belongs to the glycosyl hydrolase 3 family.</text>
</comment>
<dbReference type="Gene3D" id="3.40.50.1700">
    <property type="entry name" value="Glycoside hydrolase family 3 C-terminal domain"/>
    <property type="match status" value="1"/>
</dbReference>
<evidence type="ECO:0000313" key="9">
    <source>
        <dbReference type="EMBL" id="RAS60318.1"/>
    </source>
</evidence>
<evidence type="ECO:0000313" key="10">
    <source>
        <dbReference type="Proteomes" id="UP000248714"/>
    </source>
</evidence>
<comment type="caution">
    <text evidence="9">The sequence shown here is derived from an EMBL/GenBank/DDBJ whole genome shotgun (WGS) entry which is preliminary data.</text>
</comment>
<feature type="domain" description="Glycoside hydrolase family 3 C-terminal" evidence="8">
    <location>
        <begin position="413"/>
        <end position="553"/>
    </location>
</feature>
<dbReference type="EMBL" id="QLTT01000012">
    <property type="protein sequence ID" value="RAS60318.1"/>
    <property type="molecule type" value="Genomic_DNA"/>
</dbReference>
<protein>
    <recommendedName>
        <fullName evidence="3">beta-N-acetylhexosaminidase</fullName>
        <ecNumber evidence="3">3.2.1.52</ecNumber>
    </recommendedName>
</protein>
<dbReference type="InterPro" id="IPR050226">
    <property type="entry name" value="NagZ_Beta-hexosaminidase"/>
</dbReference>
<dbReference type="InterPro" id="IPR017853">
    <property type="entry name" value="GH"/>
</dbReference>
<evidence type="ECO:0000256" key="5">
    <source>
        <dbReference type="ARBA" id="ARBA00023295"/>
    </source>
</evidence>
<keyword evidence="4" id="KW-0378">Hydrolase</keyword>
<dbReference type="SUPFAM" id="SSF52279">
    <property type="entry name" value="Beta-D-glucan exohydrolase, C-terminal domain"/>
    <property type="match status" value="1"/>
</dbReference>
<feature type="domain" description="Glycoside hydrolase family 3 N-terminal" evidence="7">
    <location>
        <begin position="34"/>
        <end position="371"/>
    </location>
</feature>
<feature type="signal peptide" evidence="6">
    <location>
        <begin position="1"/>
        <end position="22"/>
    </location>
</feature>
<evidence type="ECO:0000256" key="1">
    <source>
        <dbReference type="ARBA" id="ARBA00001231"/>
    </source>
</evidence>
<dbReference type="Proteomes" id="UP000248714">
    <property type="component" value="Unassembled WGS sequence"/>
</dbReference>
<dbReference type="EC" id="3.2.1.52" evidence="3"/>